<evidence type="ECO:0000313" key="1">
    <source>
        <dbReference type="EMBL" id="MQL52821.1"/>
    </source>
</evidence>
<dbReference type="Proteomes" id="UP000441717">
    <property type="component" value="Unassembled WGS sequence"/>
</dbReference>
<protein>
    <submittedName>
        <fullName evidence="1">Uncharacterized protein</fullName>
    </submittedName>
</protein>
<proteinExistence type="predicted"/>
<accession>A0A6N7ISB5</accession>
<evidence type="ECO:0000313" key="2">
    <source>
        <dbReference type="Proteomes" id="UP000441717"/>
    </source>
</evidence>
<keyword evidence="2" id="KW-1185">Reference proteome</keyword>
<sequence>MRVELDKLLQPHLKRYLGEWLLFEVIETDRNGWPKKVHFVAHHPDREKLTDIALEKNIQHTLVRFAGEVIPEGMEAIL</sequence>
<organism evidence="1 2">
    <name type="scientific">Desulfofundulus thermobenzoicus</name>
    <dbReference type="NCBI Taxonomy" id="29376"/>
    <lineage>
        <taxon>Bacteria</taxon>
        <taxon>Bacillati</taxon>
        <taxon>Bacillota</taxon>
        <taxon>Clostridia</taxon>
        <taxon>Eubacteriales</taxon>
        <taxon>Peptococcaceae</taxon>
        <taxon>Desulfofundulus</taxon>
    </lineage>
</organism>
<dbReference type="RefSeq" id="WP_152947253.1">
    <property type="nucleotide sequence ID" value="NZ_WHYR01000030.1"/>
</dbReference>
<comment type="caution">
    <text evidence="1">The sequence shown here is derived from an EMBL/GenBank/DDBJ whole genome shotgun (WGS) entry which is preliminary data.</text>
</comment>
<name>A0A6N7ISB5_9FIRM</name>
<gene>
    <name evidence="1" type="ORF">GFC01_11225</name>
</gene>
<dbReference type="AlphaFoldDB" id="A0A6N7ISB5"/>
<dbReference type="EMBL" id="WHYR01000030">
    <property type="protein sequence ID" value="MQL52821.1"/>
    <property type="molecule type" value="Genomic_DNA"/>
</dbReference>
<reference evidence="1 2" key="1">
    <citation type="submission" date="2019-10" db="EMBL/GenBank/DDBJ databases">
        <title>Comparative genomics of sulfur disproportionating microorganisms.</title>
        <authorList>
            <person name="Ward L.M."/>
            <person name="Bertran E."/>
            <person name="Johnston D."/>
        </authorList>
    </citation>
    <scope>NUCLEOTIDE SEQUENCE [LARGE SCALE GENOMIC DNA]</scope>
    <source>
        <strain evidence="1 2">DSM 14055</strain>
    </source>
</reference>